<dbReference type="SUPFAM" id="SSF53686">
    <property type="entry name" value="Tryptophan synthase beta subunit-like PLP-dependent enzymes"/>
    <property type="match status" value="2"/>
</dbReference>
<comment type="caution">
    <text evidence="2">The sequence shown here is derived from an EMBL/GenBank/DDBJ whole genome shotgun (WGS) entry which is preliminary data.</text>
</comment>
<evidence type="ECO:0000259" key="1">
    <source>
        <dbReference type="Pfam" id="PF00291"/>
    </source>
</evidence>
<sequence length="656" mass="71835">MATKSSYAVIGVASAALSLATFLLVSSFAKNNTDTDDDRQSAAGSVTINAGGYESLIGNTPLLYLPKISSLLPNKVKIFVKMESMNPGGTGKDRAALSLILDAERRGELPPPSKVRRFEDSTARRDGTERVDIVGGDDGCDVDGHVKDRCTNQHRKEQLSNQQPCDEGNYNNQAVASSSIFFSHNCIPSNIHDAIVTALKNTLTHGILIEGTSGSTGISLASLSCTRGHGIIVVMPDDQSSQKADFLRRLGAGVVVVQNCSISNPGHYVNVAKRLYEWLQVERRYDHYYWNNVVGRGYQKENDDCGNNKTESSIIYCTTASIDSEERIITTPHQQPPKLIQAAFLNQFENLANVQSHYRTTGPEIYSQLKGKVDAFVMSAGTGGTLVGVGGYLKERWFQNHREHDDRAIQQCPPHCKDEARNKSRPPRVFLVDPPGSSLYNKIKFGVAYASQQSEQRLRRHRYDTLAEGIGLDRVTANFGLGCEQIAWGNDCWEGRRKKINARSFGNHIDLLMDASTGQKPSNTKRLSNMSPVTTSSRIIDDALAVTDQEAVHMAHYLLRHEGLFVGSSTAMNVAGALMVASQMPEGSNVVTIVCDGGQRHTSRFWNRDFIVGEWGLRWPGDGGGVDDSTNNILALLGIVISDESTPQRWQGSAGL</sequence>
<protein>
    <recommendedName>
        <fullName evidence="1">Tryptophan synthase beta chain-like PALP domain-containing protein</fullName>
    </recommendedName>
</protein>
<feature type="domain" description="Tryptophan synthase beta chain-like PALP" evidence="1">
    <location>
        <begin position="342"/>
        <end position="473"/>
    </location>
</feature>
<evidence type="ECO:0000313" key="2">
    <source>
        <dbReference type="EMBL" id="KAL3768100.1"/>
    </source>
</evidence>
<organism evidence="2 3">
    <name type="scientific">Stephanodiscus triporus</name>
    <dbReference type="NCBI Taxonomy" id="2934178"/>
    <lineage>
        <taxon>Eukaryota</taxon>
        <taxon>Sar</taxon>
        <taxon>Stramenopiles</taxon>
        <taxon>Ochrophyta</taxon>
        <taxon>Bacillariophyta</taxon>
        <taxon>Coscinodiscophyceae</taxon>
        <taxon>Thalassiosirophycidae</taxon>
        <taxon>Stephanodiscales</taxon>
        <taxon>Stephanodiscaceae</taxon>
        <taxon>Stephanodiscus</taxon>
    </lineage>
</organism>
<feature type="domain" description="Tryptophan synthase beta chain-like PALP" evidence="1">
    <location>
        <begin position="55"/>
        <end position="106"/>
    </location>
</feature>
<dbReference type="InterPro" id="IPR036052">
    <property type="entry name" value="TrpB-like_PALP_sf"/>
</dbReference>
<feature type="domain" description="Tryptophan synthase beta chain-like PALP" evidence="1">
    <location>
        <begin position="195"/>
        <end position="274"/>
    </location>
</feature>
<dbReference type="PANTHER" id="PTHR10314">
    <property type="entry name" value="CYSTATHIONINE BETA-SYNTHASE"/>
    <property type="match status" value="1"/>
</dbReference>
<gene>
    <name evidence="2" type="ORF">ACHAW5_009157</name>
</gene>
<accession>A0ABD3MW07</accession>
<reference evidence="2 3" key="1">
    <citation type="submission" date="2024-10" db="EMBL/GenBank/DDBJ databases">
        <title>Updated reference genomes for cyclostephanoid diatoms.</title>
        <authorList>
            <person name="Roberts W.R."/>
            <person name="Alverson A.J."/>
        </authorList>
    </citation>
    <scope>NUCLEOTIDE SEQUENCE [LARGE SCALE GENOMIC DNA]</scope>
    <source>
        <strain evidence="2 3">AJA276-08</strain>
    </source>
</reference>
<proteinExistence type="predicted"/>
<name>A0ABD3MW07_9STRA</name>
<feature type="domain" description="Tryptophan synthase beta chain-like PALP" evidence="1">
    <location>
        <begin position="538"/>
        <end position="596"/>
    </location>
</feature>
<dbReference type="Gene3D" id="3.40.50.1100">
    <property type="match status" value="4"/>
</dbReference>
<evidence type="ECO:0000313" key="3">
    <source>
        <dbReference type="Proteomes" id="UP001530315"/>
    </source>
</evidence>
<dbReference type="Proteomes" id="UP001530315">
    <property type="component" value="Unassembled WGS sequence"/>
</dbReference>
<dbReference type="InterPro" id="IPR050214">
    <property type="entry name" value="Cys_Synth/Cystath_Beta-Synth"/>
</dbReference>
<dbReference type="InterPro" id="IPR001926">
    <property type="entry name" value="TrpB-like_PALP"/>
</dbReference>
<keyword evidence="3" id="KW-1185">Reference proteome</keyword>
<dbReference type="EMBL" id="JALLAZ020001687">
    <property type="protein sequence ID" value="KAL3768100.1"/>
    <property type="molecule type" value="Genomic_DNA"/>
</dbReference>
<dbReference type="Pfam" id="PF00291">
    <property type="entry name" value="PALP"/>
    <property type="match status" value="4"/>
</dbReference>
<dbReference type="AlphaFoldDB" id="A0ABD3MW07"/>